<sequence length="137" mass="15803">MSRIAPYPLRMAPDTREYLEKEAEKAKRSLQQEILYRIDKFRQLEKLLASSSSDGEDMYMQVANALRMERVAEERGKEIDGLKAKLDDMMRSANLSETDRFMAIGTNAVIMEKAIQKIIKSIPRQYLESDSDPKKPT</sequence>
<name>A0AC61TFK6_EDWTA</name>
<keyword evidence="2" id="KW-1185">Reference proteome</keyword>
<evidence type="ECO:0000313" key="2">
    <source>
        <dbReference type="Proteomes" id="UP000245918"/>
    </source>
</evidence>
<evidence type="ECO:0000313" key="1">
    <source>
        <dbReference type="EMBL" id="UCP99450.1"/>
    </source>
</evidence>
<proteinExistence type="predicted"/>
<organism evidence="1 2">
    <name type="scientific">Edwardsiella tarda ATCC 15947 = NBRC 105688</name>
    <dbReference type="NCBI Taxonomy" id="667121"/>
    <lineage>
        <taxon>Bacteria</taxon>
        <taxon>Pseudomonadati</taxon>
        <taxon>Pseudomonadota</taxon>
        <taxon>Gammaproteobacteria</taxon>
        <taxon>Enterobacterales</taxon>
        <taxon>Hafniaceae</taxon>
        <taxon>Edwardsiella</taxon>
    </lineage>
</organism>
<protein>
    <submittedName>
        <fullName evidence="1">Uncharacterized protein</fullName>
    </submittedName>
</protein>
<gene>
    <name evidence="1" type="ORF">DCL27_12370</name>
</gene>
<dbReference type="EMBL" id="CP084506">
    <property type="protein sequence ID" value="UCP99450.1"/>
    <property type="molecule type" value="Genomic_DNA"/>
</dbReference>
<reference evidence="1" key="1">
    <citation type="submission" date="2021-09" db="EMBL/GenBank/DDBJ databases">
        <title>Comparative genomics of Edwardsiella genus reveals species-based diversity.</title>
        <authorList>
            <person name="Tekedar H.C."/>
            <person name="Kumru S."/>
            <person name="Waldbieser G.C."/>
            <person name="Reichley S.R."/>
            <person name="Lawrence M.L."/>
            <person name="Griffin M.J."/>
        </authorList>
    </citation>
    <scope>NUCLEOTIDE SEQUENCE</scope>
    <source>
        <strain evidence="1">ATCC 15947</strain>
    </source>
</reference>
<accession>A0AC61TFK6</accession>
<dbReference type="Proteomes" id="UP000245918">
    <property type="component" value="Chromosome"/>
</dbReference>